<proteinExistence type="predicted"/>
<gene>
    <name evidence="1" type="ORF">D1B32_19520</name>
</gene>
<organism evidence="1 2">
    <name type="scientific">Oceanobacillus profundus</name>
    <dbReference type="NCBI Taxonomy" id="372463"/>
    <lineage>
        <taxon>Bacteria</taxon>
        <taxon>Bacillati</taxon>
        <taxon>Bacillota</taxon>
        <taxon>Bacilli</taxon>
        <taxon>Bacillales</taxon>
        <taxon>Bacillaceae</taxon>
        <taxon>Oceanobacillus</taxon>
    </lineage>
</organism>
<keyword evidence="2" id="KW-1185">Reference proteome</keyword>
<reference evidence="1 2" key="1">
    <citation type="journal article" date="2007" name="Int. J. Syst. Evol. Microbiol.">
        <title>Oceanobacillus profundus sp. nov., isolated from a deep-sea sediment core.</title>
        <authorList>
            <person name="Kim Y.G."/>
            <person name="Choi D.H."/>
            <person name="Hyun S."/>
            <person name="Cho B.C."/>
        </authorList>
    </citation>
    <scope>NUCLEOTIDE SEQUENCE [LARGE SCALE GENOMIC DNA]</scope>
    <source>
        <strain evidence="1 2">DSM 18246</strain>
    </source>
</reference>
<comment type="caution">
    <text evidence="1">The sequence shown here is derived from an EMBL/GenBank/DDBJ whole genome shotgun (WGS) entry which is preliminary data.</text>
</comment>
<evidence type="ECO:0000313" key="1">
    <source>
        <dbReference type="EMBL" id="RHW29850.1"/>
    </source>
</evidence>
<dbReference type="Pfam" id="PF13552">
    <property type="entry name" value="DUF4127"/>
    <property type="match status" value="1"/>
</dbReference>
<protein>
    <submittedName>
        <fullName evidence="1">DUF4127 family protein</fullName>
    </submittedName>
</protein>
<dbReference type="RefSeq" id="WP_095313894.1">
    <property type="nucleotide sequence ID" value="NZ_JAMAWL010000015.1"/>
</dbReference>
<sequence>MKIIYTPIDERPCNTHVVERIAATAKDIDLLLPPKVLFGFKKQPADTDGMWQWIQRAAPEVDAIILSIDMLVYGGLLPSRIHYLSDGTVEKWIERLRSFHQQYPALPIYASNMIMRTPKYSSSDEEPTYYEEWGREIFLHAYLEDKQNVSGLTDDETAELIAIQQNLPKQYVEDYENRRSFNLHINQSMLELVKEGVISFLAIPQDDSAEYGYTARDQAIVAVKREQLRLYNDVHIYPGADEVGATLLTRIYNTHYQKRPRIYPIWSSILGPQIIPMYEDRPFAESLKAHVLASGCQLVDQAEEADIILAYNTPGRVMQEAWDQGKKDITYSSFRDLLHFVDQIASYVKEGKKVVVADSAYANGGDSQLITLLDEAGILDKLLSYKGWNTNCNTLGTTIAQGVIGMDGDQTVIQQNLIYHLLDDYFYQAEIRMEMLADFLATHHLSYFDLEDKASLVNAERDKRLWKRYNDLLMNSFKGFEIAMLKTYAPWNRMFECGIELETKTI</sequence>
<dbReference type="Proteomes" id="UP000285456">
    <property type="component" value="Unassembled WGS sequence"/>
</dbReference>
<accession>A0A417YAY5</accession>
<dbReference type="OrthoDB" id="9789552at2"/>
<evidence type="ECO:0000313" key="2">
    <source>
        <dbReference type="Proteomes" id="UP000285456"/>
    </source>
</evidence>
<name>A0A417YAY5_9BACI</name>
<dbReference type="InterPro" id="IPR025394">
    <property type="entry name" value="DUF4127"/>
</dbReference>
<dbReference type="AlphaFoldDB" id="A0A417YAY5"/>
<dbReference type="EMBL" id="QWEH01000018">
    <property type="protein sequence ID" value="RHW29850.1"/>
    <property type="molecule type" value="Genomic_DNA"/>
</dbReference>